<gene>
    <name evidence="2" type="ORF">Rleg4DRAFT_1867</name>
</gene>
<dbReference type="RefSeq" id="WP_003580779.1">
    <property type="nucleotide sequence ID" value="NZ_JH719395.1"/>
</dbReference>
<accession>J0CAX4</accession>
<dbReference type="CDD" id="cd04301">
    <property type="entry name" value="NAT_SF"/>
    <property type="match status" value="1"/>
</dbReference>
<feature type="domain" description="N-acetyltransferase" evidence="1">
    <location>
        <begin position="32"/>
        <end position="202"/>
    </location>
</feature>
<dbReference type="InterPro" id="IPR000182">
    <property type="entry name" value="GNAT_dom"/>
</dbReference>
<reference evidence="2 3" key="1">
    <citation type="submission" date="2012-02" db="EMBL/GenBank/DDBJ databases">
        <title>Improved High-Quality Draft Sequence of Rhizobium leguminosarum bv. trifolii WSM2297.</title>
        <authorList>
            <consortium name="US DOE Joint Genome Institute"/>
            <person name="Lucas S."/>
            <person name="Han J."/>
            <person name="Lapidus A."/>
            <person name="Cheng J.-F."/>
            <person name="Goodwin L."/>
            <person name="Pitluck S."/>
            <person name="Peters L."/>
            <person name="Ovchinnikova G."/>
            <person name="Zhang X."/>
            <person name="Detter J.C."/>
            <person name="Han C."/>
            <person name="Tapia R."/>
            <person name="Land M."/>
            <person name="Hauser L."/>
            <person name="Kyrpides N."/>
            <person name="Ivanova N."/>
            <person name="Pagani I."/>
            <person name="Brau L."/>
            <person name="Yates R."/>
            <person name="O'Hara G."/>
            <person name="Rui T."/>
            <person name="Howieson J."/>
            <person name="Reeve W."/>
            <person name="Woyke T."/>
        </authorList>
    </citation>
    <scope>NUCLEOTIDE SEQUENCE [LARGE SCALE GENOMIC DNA]</scope>
    <source>
        <strain evidence="2 3">WSM2297</strain>
    </source>
</reference>
<dbReference type="Pfam" id="PF00583">
    <property type="entry name" value="Acetyltransf_1"/>
    <property type="match status" value="1"/>
</dbReference>
<dbReference type="PROSITE" id="PS51186">
    <property type="entry name" value="GNAT"/>
    <property type="match status" value="1"/>
</dbReference>
<dbReference type="SUPFAM" id="SSF55729">
    <property type="entry name" value="Acyl-CoA N-acyltransferases (Nat)"/>
    <property type="match status" value="1"/>
</dbReference>
<dbReference type="HOGENOM" id="CLU_1266064_0_0_5"/>
<name>J0CAX4_RHILT</name>
<dbReference type="Gene3D" id="3.40.630.30">
    <property type="match status" value="1"/>
</dbReference>
<proteinExistence type="predicted"/>
<dbReference type="EMBL" id="JH719395">
    <property type="protein sequence ID" value="EJC80247.1"/>
    <property type="molecule type" value="Genomic_DNA"/>
</dbReference>
<organism evidence="2 3">
    <name type="scientific">Rhizobium leguminosarum bv. trifolii WSM2297</name>
    <dbReference type="NCBI Taxonomy" id="754762"/>
    <lineage>
        <taxon>Bacteria</taxon>
        <taxon>Pseudomonadati</taxon>
        <taxon>Pseudomonadota</taxon>
        <taxon>Alphaproteobacteria</taxon>
        <taxon>Hyphomicrobiales</taxon>
        <taxon>Rhizobiaceae</taxon>
        <taxon>Rhizobium/Agrobacterium group</taxon>
        <taxon>Rhizobium</taxon>
    </lineage>
</organism>
<evidence type="ECO:0000313" key="2">
    <source>
        <dbReference type="EMBL" id="EJC80247.1"/>
    </source>
</evidence>
<keyword evidence="2" id="KW-0808">Transferase</keyword>
<dbReference type="OrthoDB" id="8399684at2"/>
<sequence>MDEEIPDDESFLKVETIFSKHPEAPSVLDFSVVLRRYSADEDVPGPSLAHLKGFIFQPGYLPEDNEDEGYFDVFDERSHHAAIACRILVDDKPFLAKALKKEADLDELDAVAYLERLWVNPSLRGHGIALRLFREAQHVISRPGLLVMVKAHPDEFDRGSNQKLAAYYQSEKQLCFREISKKHEGWLVAAWQDSVINKKDESFFDLDIRETPAVDEID</sequence>
<dbReference type="InterPro" id="IPR016181">
    <property type="entry name" value="Acyl_CoA_acyltransferase"/>
</dbReference>
<protein>
    <submittedName>
        <fullName evidence="2">Acetyltransferase (GNAT) family protein</fullName>
    </submittedName>
</protein>
<dbReference type="AlphaFoldDB" id="J0CAX4"/>
<evidence type="ECO:0000259" key="1">
    <source>
        <dbReference type="PROSITE" id="PS51186"/>
    </source>
</evidence>
<evidence type="ECO:0000313" key="3">
    <source>
        <dbReference type="Proteomes" id="UP000005732"/>
    </source>
</evidence>
<dbReference type="Proteomes" id="UP000005732">
    <property type="component" value="Unassembled WGS sequence"/>
</dbReference>
<dbReference type="GO" id="GO:0016747">
    <property type="term" value="F:acyltransferase activity, transferring groups other than amino-acyl groups"/>
    <property type="evidence" value="ECO:0007669"/>
    <property type="project" value="InterPro"/>
</dbReference>